<protein>
    <recommendedName>
        <fullName evidence="4">Penicillin-binding protein transpeptidase domain-containing protein</fullName>
    </recommendedName>
</protein>
<keyword evidence="1" id="KW-0732">Signal</keyword>
<keyword evidence="3" id="KW-1185">Reference proteome</keyword>
<accession>A0A5M5DPN0</accession>
<evidence type="ECO:0000256" key="1">
    <source>
        <dbReference type="SAM" id="SignalP"/>
    </source>
</evidence>
<proteinExistence type="predicted"/>
<evidence type="ECO:0008006" key="4">
    <source>
        <dbReference type="Google" id="ProtNLM"/>
    </source>
</evidence>
<dbReference type="AlphaFoldDB" id="A0A5M5DPN0"/>
<evidence type="ECO:0000313" key="2">
    <source>
        <dbReference type="EMBL" id="KAA4089874.1"/>
    </source>
</evidence>
<evidence type="ECO:0000313" key="3">
    <source>
        <dbReference type="Proteomes" id="UP000473905"/>
    </source>
</evidence>
<sequence length="416" mass="46745">MRQSKRMTMVLALLLSVIGADVFAQKGADSVWVDSVEVDSVALAEEFKSDYDSEEDKARMDSLIQSRYVIVSMNGKYGIYDREKNDSVTAVDMEYIEYSHYFQPEDGMCFCYFYYEKGLQCGKIGINMNDNTKMEAFADNPRLVGKVEDFPAIDSLISARSYDVLSECMAAIDGIQGQVSVIDVRTGDVLTWGALENVEGDIVYAPLLKRFCSSETYMPFVAADCLAQSKTSLEDSVDTGQGIFVLNDSVRIRDHNWRRGGYGMLTYRQVLLNKSRIGMYHAMMTLPDGMDYWKYATDQTKNTNALELATVFNNIFHLDSVNVSAERRGNIRAIAIGMFKEEGIQHKRAPKDLELGGVYNVADDGTEQTFTFVGCFPANKPKYAVSMVVQRKHKLPASPAMVSDKANELIEWLNKK</sequence>
<dbReference type="Proteomes" id="UP000473905">
    <property type="component" value="Unassembled WGS sequence"/>
</dbReference>
<feature type="chain" id="PRO_5030132834" description="Penicillin-binding protein transpeptidase domain-containing protein" evidence="1">
    <location>
        <begin position="25"/>
        <end position="416"/>
    </location>
</feature>
<name>A0A5M5DPN0_BACOV</name>
<dbReference type="SUPFAM" id="SSF56601">
    <property type="entry name" value="beta-lactamase/transpeptidase-like"/>
    <property type="match status" value="1"/>
</dbReference>
<reference evidence="2 3" key="1">
    <citation type="journal article" date="2019" name="Nat. Med.">
        <title>A library of human gut bacterial isolates paired with longitudinal multiomics data enables mechanistic microbiome research.</title>
        <authorList>
            <person name="Poyet M."/>
            <person name="Groussin M."/>
            <person name="Gibbons S.M."/>
            <person name="Avila-Pacheco J."/>
            <person name="Jiang X."/>
            <person name="Kearney S.M."/>
            <person name="Perrotta A.R."/>
            <person name="Berdy B."/>
            <person name="Zhao S."/>
            <person name="Lieberman T.D."/>
            <person name="Swanson P.K."/>
            <person name="Smith M."/>
            <person name="Roesemann S."/>
            <person name="Alexander J.E."/>
            <person name="Rich S.A."/>
            <person name="Livny J."/>
            <person name="Vlamakis H."/>
            <person name="Clish C."/>
            <person name="Bullock K."/>
            <person name="Deik A."/>
            <person name="Scott J."/>
            <person name="Pierce K.A."/>
            <person name="Xavier R.J."/>
            <person name="Alm E.J."/>
        </authorList>
    </citation>
    <scope>NUCLEOTIDE SEQUENCE [LARGE SCALE GENOMIC DNA]</scope>
    <source>
        <strain evidence="2 3">BIOML-A134</strain>
    </source>
</reference>
<feature type="signal peptide" evidence="1">
    <location>
        <begin position="1"/>
        <end position="24"/>
    </location>
</feature>
<dbReference type="RefSeq" id="WP_131797389.1">
    <property type="nucleotide sequence ID" value="NZ_DAWEDY010000063.1"/>
</dbReference>
<gene>
    <name evidence="2" type="ORF">F3D66_26340</name>
</gene>
<organism evidence="2 3">
    <name type="scientific">Bacteroides ovatus</name>
    <dbReference type="NCBI Taxonomy" id="28116"/>
    <lineage>
        <taxon>Bacteria</taxon>
        <taxon>Pseudomonadati</taxon>
        <taxon>Bacteroidota</taxon>
        <taxon>Bacteroidia</taxon>
        <taxon>Bacteroidales</taxon>
        <taxon>Bacteroidaceae</taxon>
        <taxon>Bacteroides</taxon>
    </lineage>
</organism>
<dbReference type="Gene3D" id="3.30.450.330">
    <property type="match status" value="1"/>
</dbReference>
<dbReference type="Gene3D" id="3.40.710.10">
    <property type="entry name" value="DD-peptidase/beta-lactamase superfamily"/>
    <property type="match status" value="1"/>
</dbReference>
<dbReference type="InterPro" id="IPR012338">
    <property type="entry name" value="Beta-lactam/transpept-like"/>
</dbReference>
<dbReference type="EMBL" id="VWKB01000050">
    <property type="protein sequence ID" value="KAA4089874.1"/>
    <property type="molecule type" value="Genomic_DNA"/>
</dbReference>
<comment type="caution">
    <text evidence="2">The sequence shown here is derived from an EMBL/GenBank/DDBJ whole genome shotgun (WGS) entry which is preliminary data.</text>
</comment>